<reference evidence="2 3" key="1">
    <citation type="submission" date="2017-09" db="EMBL/GenBank/DDBJ databases">
        <title>Depth-based differentiation of microbial function through sediment-hosted aquifers and enrichment of novel symbionts in the deep terrestrial subsurface.</title>
        <authorList>
            <person name="Probst A.J."/>
            <person name="Ladd B."/>
            <person name="Jarett J.K."/>
            <person name="Geller-Mcgrath D.E."/>
            <person name="Sieber C.M."/>
            <person name="Emerson J.B."/>
            <person name="Anantharaman K."/>
            <person name="Thomas B.C."/>
            <person name="Malmstrom R."/>
            <person name="Stieglmeier M."/>
            <person name="Klingl A."/>
            <person name="Woyke T."/>
            <person name="Ryan C.M."/>
            <person name="Banfield J.F."/>
        </authorList>
    </citation>
    <scope>NUCLEOTIDE SEQUENCE [LARGE SCALE GENOMIC DNA]</scope>
    <source>
        <strain evidence="2">CG_4_10_14_0_8_um_filter_42_10</strain>
    </source>
</reference>
<keyword evidence="1" id="KW-0812">Transmembrane</keyword>
<dbReference type="Proteomes" id="UP000230779">
    <property type="component" value="Unassembled WGS sequence"/>
</dbReference>
<name>A0A2M7RKL6_9BACT</name>
<dbReference type="AlphaFoldDB" id="A0A2M7RKL6"/>
<evidence type="ECO:0000256" key="1">
    <source>
        <dbReference type="SAM" id="Phobius"/>
    </source>
</evidence>
<comment type="caution">
    <text evidence="2">The sequence shown here is derived from an EMBL/GenBank/DDBJ whole genome shotgun (WGS) entry which is preliminary data.</text>
</comment>
<dbReference type="EMBL" id="PFMD01000002">
    <property type="protein sequence ID" value="PIY97288.1"/>
    <property type="molecule type" value="Genomic_DNA"/>
</dbReference>
<gene>
    <name evidence="2" type="ORF">COY66_00115</name>
</gene>
<accession>A0A2M7RKL6</accession>
<protein>
    <recommendedName>
        <fullName evidence="4">PilN domain-containing protein</fullName>
    </recommendedName>
</protein>
<dbReference type="InterPro" id="IPR007813">
    <property type="entry name" value="PilN"/>
</dbReference>
<evidence type="ECO:0000313" key="2">
    <source>
        <dbReference type="EMBL" id="PIY97288.1"/>
    </source>
</evidence>
<sequence>MITLNLISPIQKEANRFQQSYSLVKRITVLFMAVSLIVIALLFVGETLLEKKLDSITQETLALKKNIEKEESIDLEQSVKDFNKLLIDISKVQSEYINWSQEVNKISSLVPSGIRLSSFVMQKDSSDFKFAGKAATREALLNFKTNLENSDFFTEIQSPISNLLTKENINFELSGKLVFDQSNSGNQ</sequence>
<dbReference type="Pfam" id="PF05137">
    <property type="entry name" value="PilN"/>
    <property type="match status" value="1"/>
</dbReference>
<keyword evidence="1" id="KW-0472">Membrane</keyword>
<feature type="transmembrane region" description="Helical" evidence="1">
    <location>
        <begin position="27"/>
        <end position="49"/>
    </location>
</feature>
<keyword evidence="1" id="KW-1133">Transmembrane helix</keyword>
<evidence type="ECO:0000313" key="3">
    <source>
        <dbReference type="Proteomes" id="UP000230779"/>
    </source>
</evidence>
<organism evidence="2 3">
    <name type="scientific">Candidatus Kerfeldbacteria bacterium CG_4_10_14_0_8_um_filter_42_10</name>
    <dbReference type="NCBI Taxonomy" id="2014248"/>
    <lineage>
        <taxon>Bacteria</taxon>
        <taxon>Candidatus Kerfeldiibacteriota</taxon>
    </lineage>
</organism>
<evidence type="ECO:0008006" key="4">
    <source>
        <dbReference type="Google" id="ProtNLM"/>
    </source>
</evidence>
<proteinExistence type="predicted"/>